<proteinExistence type="predicted"/>
<evidence type="ECO:0000313" key="4">
    <source>
        <dbReference type="Proteomes" id="UP001303046"/>
    </source>
</evidence>
<dbReference type="Pfam" id="PF17906">
    <property type="entry name" value="HTH_48"/>
    <property type="match status" value="1"/>
</dbReference>
<dbReference type="InterPro" id="IPR041426">
    <property type="entry name" value="Mos1_HTH"/>
</dbReference>
<dbReference type="EMBL" id="JAVFWL010000006">
    <property type="protein sequence ID" value="KAK6763131.1"/>
    <property type="molecule type" value="Genomic_DNA"/>
</dbReference>
<evidence type="ECO:0000313" key="3">
    <source>
        <dbReference type="EMBL" id="KAK6763131.1"/>
    </source>
</evidence>
<feature type="region of interest" description="Disordered" evidence="1">
    <location>
        <begin position="150"/>
        <end position="200"/>
    </location>
</feature>
<comment type="caution">
    <text evidence="3">The sequence shown here is derived from an EMBL/GenBank/DDBJ whole genome shotgun (WGS) entry which is preliminary data.</text>
</comment>
<protein>
    <recommendedName>
        <fullName evidence="2">Mos1 transposase HTH domain-containing protein</fullName>
    </recommendedName>
</protein>
<gene>
    <name evidence="3" type="primary">Necator_chrX.g23898</name>
    <name evidence="3" type="ORF">RB195_023733</name>
</gene>
<accession>A0ABR1EKC9</accession>
<sequence>MTTCWLGILDINALSSSWKGSLLLSSAVSVDAYRAATYFALISIAAVYGVIFDADDGPISHACFLHCNKGHTEIGALAEAWTRRQLISEVMGFGDVLDDSTFAMYGNLSPYNSASYIAPRNINSRLGEGTTTTRTVKLWFARFASENTDFEEKPRSGRPHTVGSAILDAVKENPEINTRGLAGPRLQKSAGSMDPSQLNS</sequence>
<evidence type="ECO:0000256" key="1">
    <source>
        <dbReference type="SAM" id="MobiDB-lite"/>
    </source>
</evidence>
<name>A0ABR1EKC9_NECAM</name>
<evidence type="ECO:0000259" key="2">
    <source>
        <dbReference type="Pfam" id="PF17906"/>
    </source>
</evidence>
<feature type="domain" description="Mos1 transposase HTH" evidence="2">
    <location>
        <begin position="120"/>
        <end position="147"/>
    </location>
</feature>
<reference evidence="3 4" key="1">
    <citation type="submission" date="2023-08" db="EMBL/GenBank/DDBJ databases">
        <title>A Necator americanus chromosomal reference genome.</title>
        <authorList>
            <person name="Ilik V."/>
            <person name="Petrzelkova K.J."/>
            <person name="Pardy F."/>
            <person name="Fuh T."/>
            <person name="Niatou-Singa F.S."/>
            <person name="Gouil Q."/>
            <person name="Baker L."/>
            <person name="Ritchie M.E."/>
            <person name="Jex A.R."/>
            <person name="Gazzola D."/>
            <person name="Li H."/>
            <person name="Toshio Fujiwara R."/>
            <person name="Zhan B."/>
            <person name="Aroian R.V."/>
            <person name="Pafco B."/>
            <person name="Schwarz E.M."/>
        </authorList>
    </citation>
    <scope>NUCLEOTIDE SEQUENCE [LARGE SCALE GENOMIC DNA]</scope>
    <source>
        <strain evidence="3 4">Aroian</strain>
        <tissue evidence="3">Whole animal</tissue>
    </source>
</reference>
<organism evidence="3 4">
    <name type="scientific">Necator americanus</name>
    <name type="common">Human hookworm</name>
    <dbReference type="NCBI Taxonomy" id="51031"/>
    <lineage>
        <taxon>Eukaryota</taxon>
        <taxon>Metazoa</taxon>
        <taxon>Ecdysozoa</taxon>
        <taxon>Nematoda</taxon>
        <taxon>Chromadorea</taxon>
        <taxon>Rhabditida</taxon>
        <taxon>Rhabditina</taxon>
        <taxon>Rhabditomorpha</taxon>
        <taxon>Strongyloidea</taxon>
        <taxon>Ancylostomatidae</taxon>
        <taxon>Bunostominae</taxon>
        <taxon>Necator</taxon>
    </lineage>
</organism>
<dbReference type="Proteomes" id="UP001303046">
    <property type="component" value="Unassembled WGS sequence"/>
</dbReference>
<keyword evidence="4" id="KW-1185">Reference proteome</keyword>